<sequence>MKHLSTKITNKIKYFLFIACLIPFANLLLAYLTNSLGPDPVANITHTTGIWALNLLIASLAISPARKLTHWNWLIRLRRTIALYAFFYASLHILNYLIFDQFFDWPEINKDITRYPYMMAGLFSFVLMIPLAFTSTTDMMKLMGGRNWQMLHRLAYPVVAAAVVHYFWLVKQDITKPSIYAILLLSLFFARLTKTRQPLPNTLQIKSPKAIES</sequence>
<keyword evidence="6 8" id="KW-0408">Iron</keyword>
<evidence type="ECO:0000313" key="10">
    <source>
        <dbReference type="EMBL" id="PZN69623.1"/>
    </source>
</evidence>
<protein>
    <recommendedName>
        <fullName evidence="8">Protein-methionine-sulfoxide reductase heme-binding subunit MsrQ</fullName>
    </recommendedName>
    <alternativeName>
        <fullName evidence="8">Flavocytochrome MsrQ</fullName>
    </alternativeName>
</protein>
<comment type="cofactor">
    <cofactor evidence="8">
        <name>heme b</name>
        <dbReference type="ChEBI" id="CHEBI:60344"/>
    </cofactor>
    <text evidence="8">Binds 1 heme b (iron(II)-protoporphyrin IX) group per subunit.</text>
</comment>
<dbReference type="PANTHER" id="PTHR36964:SF1">
    <property type="entry name" value="PROTEIN-METHIONINE-SULFOXIDE REDUCTASE HEME-BINDING SUBUNIT MSRQ"/>
    <property type="match status" value="1"/>
</dbReference>
<feature type="transmembrane region" description="Helical" evidence="8">
    <location>
        <begin position="115"/>
        <end position="133"/>
    </location>
</feature>
<proteinExistence type="inferred from homology"/>
<comment type="function">
    <text evidence="8">Part of the MsrPQ system that repairs oxidized periplasmic proteins containing methionine sulfoxide residues (Met-O), using respiratory chain electrons. Thus protects these proteins from oxidative-stress damage caused by reactive species of oxygen and chlorine generated by the host defense mechanisms. MsrPQ is essential for the maintenance of envelope integrity under bleach stress, rescuing a wide series of structurally unrelated periplasmic proteins from methionine oxidation. MsrQ provides electrons for reduction to the reductase catalytic subunit MsrP, using the quinone pool of the respiratory chain.</text>
</comment>
<dbReference type="Pfam" id="PF01794">
    <property type="entry name" value="Ferric_reduct"/>
    <property type="match status" value="1"/>
</dbReference>
<evidence type="ECO:0000256" key="2">
    <source>
        <dbReference type="ARBA" id="ARBA00022448"/>
    </source>
</evidence>
<evidence type="ECO:0000256" key="8">
    <source>
        <dbReference type="HAMAP-Rule" id="MF_01207"/>
    </source>
</evidence>
<feature type="transmembrane region" description="Helical" evidence="8">
    <location>
        <begin position="177"/>
        <end position="193"/>
    </location>
</feature>
<evidence type="ECO:0000256" key="4">
    <source>
        <dbReference type="ARBA" id="ARBA00022692"/>
    </source>
</evidence>
<keyword evidence="3 8" id="KW-0349">Heme</keyword>
<keyword evidence="8" id="KW-0288">FMN</keyword>
<dbReference type="PANTHER" id="PTHR36964">
    <property type="entry name" value="PROTEIN-METHIONINE-SULFOXIDE REDUCTASE HEME-BINDING SUBUNIT MSRQ"/>
    <property type="match status" value="1"/>
</dbReference>
<organism evidence="10 11">
    <name type="scientific">Candidatus Methylumidiphilus alinenensis</name>
    <dbReference type="NCBI Taxonomy" id="2202197"/>
    <lineage>
        <taxon>Bacteria</taxon>
        <taxon>Pseudomonadati</taxon>
        <taxon>Pseudomonadota</taxon>
        <taxon>Gammaproteobacteria</taxon>
        <taxon>Methylococcales</taxon>
        <taxon>Candidatus Methylumidiphilus</taxon>
    </lineage>
</organism>
<feature type="transmembrane region" description="Helical" evidence="8">
    <location>
        <begin position="44"/>
        <end position="62"/>
    </location>
</feature>
<feature type="transmembrane region" description="Helical" evidence="8">
    <location>
        <begin position="83"/>
        <end position="103"/>
    </location>
</feature>
<evidence type="ECO:0000256" key="6">
    <source>
        <dbReference type="ARBA" id="ARBA00023004"/>
    </source>
</evidence>
<dbReference type="InterPro" id="IPR013130">
    <property type="entry name" value="Fe3_Rdtase_TM_dom"/>
</dbReference>
<evidence type="ECO:0000256" key="1">
    <source>
        <dbReference type="ARBA" id="ARBA00004141"/>
    </source>
</evidence>
<name>A0A2W4QBL1_9GAMM</name>
<evidence type="ECO:0000256" key="5">
    <source>
        <dbReference type="ARBA" id="ARBA00022989"/>
    </source>
</evidence>
<feature type="domain" description="Ferric oxidoreductase" evidence="9">
    <location>
        <begin position="48"/>
        <end position="162"/>
    </location>
</feature>
<comment type="subunit">
    <text evidence="8">Heterodimer of a catalytic subunit (MsrP) and a heme-binding subunit (MsrQ).</text>
</comment>
<dbReference type="EMBL" id="QJPH01000573">
    <property type="protein sequence ID" value="PZN69623.1"/>
    <property type="molecule type" value="Genomic_DNA"/>
</dbReference>
<dbReference type="GO" id="GO:0020037">
    <property type="term" value="F:heme binding"/>
    <property type="evidence" value="ECO:0007669"/>
    <property type="project" value="UniProtKB-UniRule"/>
</dbReference>
<dbReference type="GO" id="GO:0030091">
    <property type="term" value="P:protein repair"/>
    <property type="evidence" value="ECO:0007669"/>
    <property type="project" value="UniProtKB-UniRule"/>
</dbReference>
<keyword evidence="8" id="KW-0479">Metal-binding</keyword>
<accession>A0A2W4QBL1</accession>
<evidence type="ECO:0000313" key="11">
    <source>
        <dbReference type="Proteomes" id="UP000249396"/>
    </source>
</evidence>
<keyword evidence="7 8" id="KW-0472">Membrane</keyword>
<keyword evidence="8" id="KW-1003">Cell membrane</keyword>
<feature type="transmembrane region" description="Helical" evidence="8">
    <location>
        <begin position="154"/>
        <end position="171"/>
    </location>
</feature>
<keyword evidence="8" id="KW-0249">Electron transport</keyword>
<dbReference type="GO" id="GO:0016679">
    <property type="term" value="F:oxidoreductase activity, acting on diphenols and related substances as donors"/>
    <property type="evidence" value="ECO:0007669"/>
    <property type="project" value="TreeGrafter"/>
</dbReference>
<comment type="subcellular location">
    <subcellularLocation>
        <location evidence="8">Cell membrane</location>
        <topology evidence="8">Multi-pass membrane protein</topology>
    </subcellularLocation>
    <subcellularLocation>
        <location evidence="1">Membrane</location>
        <topology evidence="1">Multi-pass membrane protein</topology>
    </subcellularLocation>
</comment>
<dbReference type="GO" id="GO:0005886">
    <property type="term" value="C:plasma membrane"/>
    <property type="evidence" value="ECO:0007669"/>
    <property type="project" value="UniProtKB-SubCell"/>
</dbReference>
<evidence type="ECO:0000256" key="7">
    <source>
        <dbReference type="ARBA" id="ARBA00023136"/>
    </source>
</evidence>
<comment type="similarity">
    <text evidence="8">Belongs to the MsrQ family.</text>
</comment>
<evidence type="ECO:0000259" key="9">
    <source>
        <dbReference type="Pfam" id="PF01794"/>
    </source>
</evidence>
<feature type="transmembrane region" description="Helical" evidence="8">
    <location>
        <begin position="12"/>
        <end position="32"/>
    </location>
</feature>
<keyword evidence="4 8" id="KW-0812">Transmembrane</keyword>
<reference evidence="10 11" key="1">
    <citation type="journal article" date="2018" name="Aquat. Microb. Ecol.">
        <title>Gammaproteobacterial methanotrophs dominate.</title>
        <authorList>
            <person name="Rissanen A.J."/>
            <person name="Saarenheimo J."/>
            <person name="Tiirola M."/>
            <person name="Peura S."/>
            <person name="Aalto S.L."/>
            <person name="Karvinen A."/>
            <person name="Nykanen H."/>
        </authorList>
    </citation>
    <scope>NUCLEOTIDE SEQUENCE [LARGE SCALE GENOMIC DNA]</scope>
    <source>
        <strain evidence="10">AMbin10</strain>
    </source>
</reference>
<dbReference type="InterPro" id="IPR022837">
    <property type="entry name" value="MsrQ-like"/>
</dbReference>
<dbReference type="Proteomes" id="UP000249396">
    <property type="component" value="Unassembled WGS sequence"/>
</dbReference>
<dbReference type="AlphaFoldDB" id="A0A2W4QBL1"/>
<keyword evidence="5 8" id="KW-1133">Transmembrane helix</keyword>
<comment type="cofactor">
    <cofactor evidence="8">
        <name>FMN</name>
        <dbReference type="ChEBI" id="CHEBI:58210"/>
    </cofactor>
    <text evidence="8">Binds 1 FMN per subunit.</text>
</comment>
<comment type="caution">
    <text evidence="10">The sequence shown here is derived from an EMBL/GenBank/DDBJ whole genome shotgun (WGS) entry which is preliminary data.</text>
</comment>
<gene>
    <name evidence="8" type="primary">msrQ</name>
    <name evidence="10" type="ORF">DM484_29425</name>
</gene>
<dbReference type="GO" id="GO:0009055">
    <property type="term" value="F:electron transfer activity"/>
    <property type="evidence" value="ECO:0007669"/>
    <property type="project" value="UniProtKB-UniRule"/>
</dbReference>
<dbReference type="GO" id="GO:0046872">
    <property type="term" value="F:metal ion binding"/>
    <property type="evidence" value="ECO:0007669"/>
    <property type="project" value="UniProtKB-KW"/>
</dbReference>
<dbReference type="HAMAP" id="MF_01207">
    <property type="entry name" value="MsrQ"/>
    <property type="match status" value="1"/>
</dbReference>
<evidence type="ECO:0000256" key="3">
    <source>
        <dbReference type="ARBA" id="ARBA00022617"/>
    </source>
</evidence>
<keyword evidence="8" id="KW-0285">Flavoprotein</keyword>
<dbReference type="GO" id="GO:0010181">
    <property type="term" value="F:FMN binding"/>
    <property type="evidence" value="ECO:0007669"/>
    <property type="project" value="UniProtKB-UniRule"/>
</dbReference>
<keyword evidence="2 8" id="KW-0813">Transport</keyword>